<proteinExistence type="predicted"/>
<name>A0A392MRJ5_9FABA</name>
<comment type="caution">
    <text evidence="1">The sequence shown here is derived from an EMBL/GenBank/DDBJ whole genome shotgun (WGS) entry which is preliminary data.</text>
</comment>
<dbReference type="AlphaFoldDB" id="A0A392MRJ5"/>
<reference evidence="1 2" key="1">
    <citation type="journal article" date="2018" name="Front. Plant Sci.">
        <title>Red Clover (Trifolium pratense) and Zigzag Clover (T. medium) - A Picture of Genomic Similarities and Differences.</title>
        <authorList>
            <person name="Dluhosova J."/>
            <person name="Istvanek J."/>
            <person name="Nedelnik J."/>
            <person name="Repkova J."/>
        </authorList>
    </citation>
    <scope>NUCLEOTIDE SEQUENCE [LARGE SCALE GENOMIC DNA]</scope>
    <source>
        <strain evidence="2">cv. 10/8</strain>
        <tissue evidence="1">Leaf</tissue>
    </source>
</reference>
<sequence>MDSPPYHYYHHYDPTIINIHTLLKPQAYQQPTYFNTPSPHLSQYISPPSMNIHISPTHTYPNFTSPSHLHDDLRSSLQQLFQSQQKFQQTLSDFATEVSLLKTTLTPFIHHKPLSNSTNLQSHNGYQEPMHQQPHLSLLSNQHSTITTTTRPFNITHVNTHSATYQDHTSQFHLPTTYSPSTTTIPSPWVSYTPFIQLPPIYNSNVHRSSAFQDPLHHTNHPSSHTEHELVVDNNFFPSTDSNSHSTFTVSETDEKFETCDEVTEDNFTPTVVSQAVEEENKFAPDLIINFNPVSDSVKEEKRRVFESLQKFFFTVTSMTFPEKTVASTVVVTAPLPQHLFIFDSGGDDRRVCSLATILGNGIRAFDPGGDERNFGSPVLILTYIDSLHHAIVSSHL</sequence>
<organism evidence="1 2">
    <name type="scientific">Trifolium medium</name>
    <dbReference type="NCBI Taxonomy" id="97028"/>
    <lineage>
        <taxon>Eukaryota</taxon>
        <taxon>Viridiplantae</taxon>
        <taxon>Streptophyta</taxon>
        <taxon>Embryophyta</taxon>
        <taxon>Tracheophyta</taxon>
        <taxon>Spermatophyta</taxon>
        <taxon>Magnoliopsida</taxon>
        <taxon>eudicotyledons</taxon>
        <taxon>Gunneridae</taxon>
        <taxon>Pentapetalae</taxon>
        <taxon>rosids</taxon>
        <taxon>fabids</taxon>
        <taxon>Fabales</taxon>
        <taxon>Fabaceae</taxon>
        <taxon>Papilionoideae</taxon>
        <taxon>50 kb inversion clade</taxon>
        <taxon>NPAAA clade</taxon>
        <taxon>Hologalegina</taxon>
        <taxon>IRL clade</taxon>
        <taxon>Trifolieae</taxon>
        <taxon>Trifolium</taxon>
    </lineage>
</organism>
<protein>
    <submittedName>
        <fullName evidence="1">Uncharacterized protein</fullName>
    </submittedName>
</protein>
<gene>
    <name evidence="1" type="ORF">A2U01_0009797</name>
</gene>
<keyword evidence="2" id="KW-1185">Reference proteome</keyword>
<evidence type="ECO:0000313" key="1">
    <source>
        <dbReference type="EMBL" id="MCH88904.1"/>
    </source>
</evidence>
<dbReference type="EMBL" id="LXQA010015080">
    <property type="protein sequence ID" value="MCH88904.1"/>
    <property type="molecule type" value="Genomic_DNA"/>
</dbReference>
<dbReference type="Proteomes" id="UP000265520">
    <property type="component" value="Unassembled WGS sequence"/>
</dbReference>
<evidence type="ECO:0000313" key="2">
    <source>
        <dbReference type="Proteomes" id="UP000265520"/>
    </source>
</evidence>
<accession>A0A392MRJ5</accession>